<protein>
    <submittedName>
        <fullName evidence="1">Uncharacterized protein</fullName>
    </submittedName>
</protein>
<dbReference type="OrthoDB" id="1492199at2"/>
<gene>
    <name evidence="1" type="ORF">SAMN05444405_10673</name>
</gene>
<dbReference type="AlphaFoldDB" id="A0A1M4ZW56"/>
<sequence length="152" mass="18002">MPEYFDISLIVSKRNNSKNEIHDFLMKINLPEGENESEYFENRKTIVSLFDYENADFYEICVGIPEQTYHKEVFENELMQLTSFIHECFEQNSFIKYALCSFELNGYLLKKITNIQDFDCNLLNRFPIVYCQDEISNSPLLFVNLSAQDIFV</sequence>
<keyword evidence="2" id="KW-1185">Reference proteome</keyword>
<dbReference type="Proteomes" id="UP000184509">
    <property type="component" value="Unassembled WGS sequence"/>
</dbReference>
<accession>A0A1M4ZW56</accession>
<evidence type="ECO:0000313" key="1">
    <source>
        <dbReference type="EMBL" id="SHF22248.1"/>
    </source>
</evidence>
<dbReference type="STRING" id="1297750.SAMN05444405_10673"/>
<evidence type="ECO:0000313" key="2">
    <source>
        <dbReference type="Proteomes" id="UP000184509"/>
    </source>
</evidence>
<dbReference type="EMBL" id="FQTV01000006">
    <property type="protein sequence ID" value="SHF22248.1"/>
    <property type="molecule type" value="Genomic_DNA"/>
</dbReference>
<dbReference type="RefSeq" id="WP_073400670.1">
    <property type="nucleotide sequence ID" value="NZ_FQTV01000006.1"/>
</dbReference>
<name>A0A1M4ZW56_9BACE</name>
<proteinExistence type="predicted"/>
<reference evidence="2" key="1">
    <citation type="submission" date="2016-11" db="EMBL/GenBank/DDBJ databases">
        <authorList>
            <person name="Varghese N."/>
            <person name="Submissions S."/>
        </authorList>
    </citation>
    <scope>NUCLEOTIDE SEQUENCE [LARGE SCALE GENOMIC DNA]</scope>
    <source>
        <strain evidence="2">DSM 26991</strain>
    </source>
</reference>
<organism evidence="1 2">
    <name type="scientific">Bacteroides luti</name>
    <dbReference type="NCBI Taxonomy" id="1297750"/>
    <lineage>
        <taxon>Bacteria</taxon>
        <taxon>Pseudomonadati</taxon>
        <taxon>Bacteroidota</taxon>
        <taxon>Bacteroidia</taxon>
        <taxon>Bacteroidales</taxon>
        <taxon>Bacteroidaceae</taxon>
        <taxon>Bacteroides</taxon>
    </lineage>
</organism>